<dbReference type="Pfam" id="PF23066">
    <property type="entry name" value="PH_21"/>
    <property type="match status" value="1"/>
</dbReference>
<dbReference type="SUPFAM" id="SSF50729">
    <property type="entry name" value="PH domain-like"/>
    <property type="match status" value="1"/>
</dbReference>
<evidence type="ECO:0000313" key="2">
    <source>
        <dbReference type="EMBL" id="OQR66549.1"/>
    </source>
</evidence>
<gene>
    <name evidence="2" type="ORF">BIW11_14079</name>
</gene>
<dbReference type="AlphaFoldDB" id="A0A1V9WZ76"/>
<keyword evidence="3" id="KW-1185">Reference proteome</keyword>
<reference evidence="2 3" key="1">
    <citation type="journal article" date="2017" name="Gigascience">
        <title>Draft genome of the honey bee ectoparasitic mite, Tropilaelaps mercedesae, is shaped by the parasitic life history.</title>
        <authorList>
            <person name="Dong X."/>
            <person name="Armstrong S.D."/>
            <person name="Xia D."/>
            <person name="Makepeace B.L."/>
            <person name="Darby A.C."/>
            <person name="Kadowaki T."/>
        </authorList>
    </citation>
    <scope>NUCLEOTIDE SEQUENCE [LARGE SCALE GENOMIC DNA]</scope>
    <source>
        <strain evidence="2">Wuxi-XJTLU</strain>
    </source>
</reference>
<comment type="caution">
    <text evidence="2">The sequence shown here is derived from an EMBL/GenBank/DDBJ whole genome shotgun (WGS) entry which is preliminary data.</text>
</comment>
<dbReference type="EMBL" id="MNPL01032018">
    <property type="protein sequence ID" value="OQR66549.1"/>
    <property type="molecule type" value="Genomic_DNA"/>
</dbReference>
<protein>
    <submittedName>
        <fullName evidence="2">C-Maf-inducing protein-like</fullName>
    </submittedName>
</protein>
<dbReference type="InParanoid" id="A0A1V9WZ76"/>
<proteinExistence type="predicted"/>
<evidence type="ECO:0000313" key="3">
    <source>
        <dbReference type="Proteomes" id="UP000192247"/>
    </source>
</evidence>
<evidence type="ECO:0000259" key="1">
    <source>
        <dbReference type="Pfam" id="PF23066"/>
    </source>
</evidence>
<dbReference type="OrthoDB" id="10056090at2759"/>
<dbReference type="InterPro" id="IPR056429">
    <property type="entry name" value="PH_CMIP"/>
</dbReference>
<feature type="domain" description="C-Maf-inducing protein PH" evidence="1">
    <location>
        <begin position="1"/>
        <end position="64"/>
    </location>
</feature>
<name>A0A1V9WZ76_9ACAR</name>
<dbReference type="Proteomes" id="UP000192247">
    <property type="component" value="Unassembled WGS sequence"/>
</dbReference>
<sequence>MSEAIPYESISEVYATKRWDPHHKFCLRIALADGTSALFQAPSSYLRDQWLHSILWSKQVSKFSLDATNNREQDFSVILRNMKVHRRPDAFDFLIDFQQTSGRQASNVGPDFGQPETGKRSSFAAECAENLVDEFRLSDAAYDARRKPSYTRVKGDAVVSLFASQRYGKKKESELKACIKDVSPGGSYQQTVRLRFLGRFIDGI</sequence>
<accession>A0A1V9WZ76</accession>
<organism evidence="2 3">
    <name type="scientific">Tropilaelaps mercedesae</name>
    <dbReference type="NCBI Taxonomy" id="418985"/>
    <lineage>
        <taxon>Eukaryota</taxon>
        <taxon>Metazoa</taxon>
        <taxon>Ecdysozoa</taxon>
        <taxon>Arthropoda</taxon>
        <taxon>Chelicerata</taxon>
        <taxon>Arachnida</taxon>
        <taxon>Acari</taxon>
        <taxon>Parasitiformes</taxon>
        <taxon>Mesostigmata</taxon>
        <taxon>Gamasina</taxon>
        <taxon>Dermanyssoidea</taxon>
        <taxon>Laelapidae</taxon>
        <taxon>Tropilaelaps</taxon>
    </lineage>
</organism>